<dbReference type="InterPro" id="IPR036397">
    <property type="entry name" value="RNaseH_sf"/>
</dbReference>
<dbReference type="InterPro" id="IPR013520">
    <property type="entry name" value="Ribonucl_H"/>
</dbReference>
<keyword evidence="3" id="KW-0540">Nuclease</keyword>
<evidence type="ECO:0000313" key="9">
    <source>
        <dbReference type="EMBL" id="KAL2051177.1"/>
    </source>
</evidence>
<accession>A0ABR4AZW9</accession>
<evidence type="ECO:0000313" key="10">
    <source>
        <dbReference type="Proteomes" id="UP001590951"/>
    </source>
</evidence>
<feature type="region of interest" description="Disordered" evidence="7">
    <location>
        <begin position="147"/>
        <end position="224"/>
    </location>
</feature>
<protein>
    <recommendedName>
        <fullName evidence="8">Exonuclease domain-containing protein</fullName>
    </recommendedName>
</protein>
<reference evidence="9 10" key="1">
    <citation type="submission" date="2024-09" db="EMBL/GenBank/DDBJ databases">
        <title>Rethinking Asexuality: The Enigmatic Case of Functional Sexual Genes in Lepraria (Stereocaulaceae).</title>
        <authorList>
            <person name="Doellman M."/>
            <person name="Sun Y."/>
            <person name="Barcenas-Pena A."/>
            <person name="Lumbsch H.T."/>
            <person name="Grewe F."/>
        </authorList>
    </citation>
    <scope>NUCLEOTIDE SEQUENCE [LARGE SCALE GENOMIC DNA]</scope>
    <source>
        <strain evidence="9 10">Grewe 0041</strain>
    </source>
</reference>
<dbReference type="Gene3D" id="3.30.420.10">
    <property type="entry name" value="Ribonuclease H-like superfamily/Ribonuclease H"/>
    <property type="match status" value="1"/>
</dbReference>
<feature type="compositionally biased region" description="Basic residues" evidence="7">
    <location>
        <begin position="1"/>
        <end position="12"/>
    </location>
</feature>
<name>A0ABR4AZW9_9LECA</name>
<feature type="compositionally biased region" description="Polar residues" evidence="7">
    <location>
        <begin position="201"/>
        <end position="217"/>
    </location>
</feature>
<feature type="region of interest" description="Disordered" evidence="7">
    <location>
        <begin position="1"/>
        <end position="72"/>
    </location>
</feature>
<comment type="subcellular location">
    <subcellularLocation>
        <location evidence="1">Nucleus</location>
    </subcellularLocation>
</comment>
<evidence type="ECO:0000256" key="6">
    <source>
        <dbReference type="ARBA" id="ARBA00023242"/>
    </source>
</evidence>
<dbReference type="SMART" id="SM00479">
    <property type="entry name" value="EXOIII"/>
    <property type="match status" value="1"/>
</dbReference>
<evidence type="ECO:0000256" key="3">
    <source>
        <dbReference type="ARBA" id="ARBA00022722"/>
    </source>
</evidence>
<keyword evidence="6" id="KW-0539">Nucleus</keyword>
<evidence type="ECO:0000256" key="4">
    <source>
        <dbReference type="ARBA" id="ARBA00022801"/>
    </source>
</evidence>
<gene>
    <name evidence="9" type="ORF">ABVK25_008606</name>
</gene>
<organism evidence="9 10">
    <name type="scientific">Lepraria finkii</name>
    <dbReference type="NCBI Taxonomy" id="1340010"/>
    <lineage>
        <taxon>Eukaryota</taxon>
        <taxon>Fungi</taxon>
        <taxon>Dikarya</taxon>
        <taxon>Ascomycota</taxon>
        <taxon>Pezizomycotina</taxon>
        <taxon>Lecanoromycetes</taxon>
        <taxon>OSLEUM clade</taxon>
        <taxon>Lecanoromycetidae</taxon>
        <taxon>Lecanorales</taxon>
        <taxon>Lecanorineae</taxon>
        <taxon>Stereocaulaceae</taxon>
        <taxon>Lepraria</taxon>
    </lineage>
</organism>
<keyword evidence="5" id="KW-0269">Exonuclease</keyword>
<dbReference type="EMBL" id="JBHFEH010000038">
    <property type="protein sequence ID" value="KAL2051177.1"/>
    <property type="molecule type" value="Genomic_DNA"/>
</dbReference>
<dbReference type="InterPro" id="IPR012337">
    <property type="entry name" value="RNaseH-like_sf"/>
</dbReference>
<comment type="caution">
    <text evidence="9">The sequence shown here is derived from an EMBL/GenBank/DDBJ whole genome shotgun (WGS) entry which is preliminary data.</text>
</comment>
<feature type="domain" description="Exonuclease" evidence="8">
    <location>
        <begin position="397"/>
        <end position="559"/>
    </location>
</feature>
<evidence type="ECO:0000259" key="8">
    <source>
        <dbReference type="SMART" id="SM00479"/>
    </source>
</evidence>
<proteinExistence type="inferred from homology"/>
<keyword evidence="10" id="KW-1185">Reference proteome</keyword>
<dbReference type="PANTHER" id="PTHR12801:SF115">
    <property type="entry name" value="FI18136P1-RELATED"/>
    <property type="match status" value="1"/>
</dbReference>
<evidence type="ECO:0000256" key="2">
    <source>
        <dbReference type="ARBA" id="ARBA00006357"/>
    </source>
</evidence>
<keyword evidence="4" id="KW-0378">Hydrolase</keyword>
<feature type="region of interest" description="Disordered" evidence="7">
    <location>
        <begin position="293"/>
        <end position="317"/>
    </location>
</feature>
<dbReference type="InterPro" id="IPR047021">
    <property type="entry name" value="REXO1/3/4-like"/>
</dbReference>
<sequence length="764" mass="83959">MGGGKIKKRKHAQFAQDTADGDNNTCNIGIGATLAHLRGDQPPAGPDGGEPKSDSEEWTTVGRGGKNQKKLNYPSLGYSELHRLQSSININQLQGLVLYCLADGAPPQWVSVRHHGMVRKAVVLFVPGLEKGMLDGSIELDSPEEDLIDLSDHDNGTKGSTNGAEEQDLIDLPEPINGSKKFTDGASENLTDFVEPGSGANPFTSDPKSSKPSQPVANDTAIHNMPDLPLASRSTTSPDGYLPTQLAFEKLPTPLKPLASAFPYLWPVKAPGDERYGKIHSPLHAMLNSPITKTQEEKRGDKQINGPKPARDGKNWEDKRTPITEYIASKEELQDNEYILHQACFTTSDEQLAESRRRVAEKQTADKGWTDTFVEKLEDGTVEDEYIEKGSLTAGRGVLAMDCEMCLVQGGEMALTRISLVEWDGSVLMDEFVKPDKPIVDYLTPYSGITPAKLENVDTTLEDIQNRLIEEITPKHILVGHSLNSDLLALKLTHPFVVDTSILYPHPRGPPMKSSLKWLAQKYLGREIQKGHGTEGHNSVEDARACLDLVKMKCERGPQWGTSGATNESIFKRLKRARKAGTDTGKTGAIIDHGAPEKNFGHMASYCIGGKDDAEVVDGVKRAVFGDSDGSYIPGGGVDFTWARFQELAAIRGWLLDYRHATDPNSRSSEAPSAAALAAVVTKTVQHIKTIRDYLPPCTLLVVYSGTGDPREIRCLQEMQRTFKREYQVKKWDELIVKWTDNEEQALRAACRKAREGLGFLTIT</sequence>
<dbReference type="SUPFAM" id="SSF53098">
    <property type="entry name" value="Ribonuclease H-like"/>
    <property type="match status" value="1"/>
</dbReference>
<dbReference type="CDD" id="cd06145">
    <property type="entry name" value="REX1_like"/>
    <property type="match status" value="1"/>
</dbReference>
<dbReference type="Pfam" id="PF00929">
    <property type="entry name" value="RNase_T"/>
    <property type="match status" value="1"/>
</dbReference>
<evidence type="ECO:0000256" key="5">
    <source>
        <dbReference type="ARBA" id="ARBA00022839"/>
    </source>
</evidence>
<dbReference type="PANTHER" id="PTHR12801">
    <property type="entry name" value="RNA EXONUCLEASE REXO1 / RECO3 FAMILY MEMBER-RELATED"/>
    <property type="match status" value="1"/>
</dbReference>
<comment type="similarity">
    <text evidence="2">Belongs to the REXO1/REXO3 family.</text>
</comment>
<dbReference type="Proteomes" id="UP001590951">
    <property type="component" value="Unassembled WGS sequence"/>
</dbReference>
<evidence type="ECO:0000256" key="7">
    <source>
        <dbReference type="SAM" id="MobiDB-lite"/>
    </source>
</evidence>
<evidence type="ECO:0000256" key="1">
    <source>
        <dbReference type="ARBA" id="ARBA00004123"/>
    </source>
</evidence>
<dbReference type="InterPro" id="IPR034922">
    <property type="entry name" value="REX1-like_exo"/>
</dbReference>